<evidence type="ECO:0000256" key="8">
    <source>
        <dbReference type="SAM" id="Phobius"/>
    </source>
</evidence>
<keyword evidence="11" id="KW-1185">Reference proteome</keyword>
<dbReference type="PANTHER" id="PTHR48022:SF45">
    <property type="entry name" value="MAJOR FACILITATOR SUPERFAMILY (MFS) PROFILE DOMAIN-CONTAINING PROTEIN-RELATED"/>
    <property type="match status" value="1"/>
</dbReference>
<evidence type="ECO:0000256" key="2">
    <source>
        <dbReference type="ARBA" id="ARBA00010992"/>
    </source>
</evidence>
<dbReference type="HOGENOM" id="CLU_001265_30_3_1"/>
<dbReference type="Pfam" id="PF00083">
    <property type="entry name" value="Sugar_tr"/>
    <property type="match status" value="1"/>
</dbReference>
<dbReference type="OrthoDB" id="6612291at2759"/>
<dbReference type="NCBIfam" id="TIGR00879">
    <property type="entry name" value="SP"/>
    <property type="match status" value="1"/>
</dbReference>
<evidence type="ECO:0000313" key="10">
    <source>
        <dbReference type="EMBL" id="EPE33813.1"/>
    </source>
</evidence>
<comment type="similarity">
    <text evidence="2 7">Belongs to the major facilitator superfamily. Sugar transporter (TC 2.A.1.1) family.</text>
</comment>
<reference evidence="10 11" key="1">
    <citation type="journal article" date="2013" name="BMC Genomics">
        <title>Genomics-driven discovery of the pneumocandin biosynthetic gene cluster in the fungus Glarea lozoyensis.</title>
        <authorList>
            <person name="Chen L."/>
            <person name="Yue Q."/>
            <person name="Zhang X."/>
            <person name="Xiang M."/>
            <person name="Wang C."/>
            <person name="Li S."/>
            <person name="Che Y."/>
            <person name="Ortiz-Lopez F.J."/>
            <person name="Bills G.F."/>
            <person name="Liu X."/>
            <person name="An Z."/>
        </authorList>
    </citation>
    <scope>NUCLEOTIDE SEQUENCE [LARGE SCALE GENOMIC DNA]</scope>
    <source>
        <strain evidence="11">ATCC 20868 / MF5171</strain>
    </source>
</reference>
<evidence type="ECO:0000256" key="1">
    <source>
        <dbReference type="ARBA" id="ARBA00004141"/>
    </source>
</evidence>
<evidence type="ECO:0000259" key="9">
    <source>
        <dbReference type="PROSITE" id="PS50850"/>
    </source>
</evidence>
<evidence type="ECO:0000256" key="5">
    <source>
        <dbReference type="ARBA" id="ARBA00022989"/>
    </source>
</evidence>
<feature type="transmembrane region" description="Helical" evidence="8">
    <location>
        <begin position="413"/>
        <end position="435"/>
    </location>
</feature>
<dbReference type="Gene3D" id="1.20.1250.20">
    <property type="entry name" value="MFS general substrate transporter like domains"/>
    <property type="match status" value="1"/>
</dbReference>
<feature type="domain" description="Major facilitator superfamily (MFS) profile" evidence="9">
    <location>
        <begin position="14"/>
        <end position="465"/>
    </location>
</feature>
<evidence type="ECO:0000256" key="6">
    <source>
        <dbReference type="ARBA" id="ARBA00023136"/>
    </source>
</evidence>
<dbReference type="GO" id="GO:0016020">
    <property type="term" value="C:membrane"/>
    <property type="evidence" value="ECO:0007669"/>
    <property type="project" value="UniProtKB-SubCell"/>
</dbReference>
<evidence type="ECO:0000256" key="4">
    <source>
        <dbReference type="ARBA" id="ARBA00022692"/>
    </source>
</evidence>
<name>S3E639_GLAL2</name>
<dbReference type="eggNOG" id="KOG0254">
    <property type="taxonomic scope" value="Eukaryota"/>
</dbReference>
<dbReference type="InterPro" id="IPR036259">
    <property type="entry name" value="MFS_trans_sf"/>
</dbReference>
<dbReference type="InterPro" id="IPR005829">
    <property type="entry name" value="Sugar_transporter_CS"/>
</dbReference>
<organism evidence="10 11">
    <name type="scientific">Glarea lozoyensis (strain ATCC 20868 / MF5171)</name>
    <dbReference type="NCBI Taxonomy" id="1116229"/>
    <lineage>
        <taxon>Eukaryota</taxon>
        <taxon>Fungi</taxon>
        <taxon>Dikarya</taxon>
        <taxon>Ascomycota</taxon>
        <taxon>Pezizomycotina</taxon>
        <taxon>Leotiomycetes</taxon>
        <taxon>Helotiales</taxon>
        <taxon>Helotiaceae</taxon>
        <taxon>Glarea</taxon>
    </lineage>
</organism>
<dbReference type="PROSITE" id="PS00216">
    <property type="entry name" value="SUGAR_TRANSPORT_1"/>
    <property type="match status" value="1"/>
</dbReference>
<feature type="transmembrane region" description="Helical" evidence="8">
    <location>
        <begin position="441"/>
        <end position="461"/>
    </location>
</feature>
<keyword evidence="4 8" id="KW-0812">Transmembrane</keyword>
<gene>
    <name evidence="10" type="ORF">GLAREA_06826</name>
</gene>
<dbReference type="OMA" id="LQCTSFQ"/>
<dbReference type="SUPFAM" id="SSF103473">
    <property type="entry name" value="MFS general substrate transporter"/>
    <property type="match status" value="1"/>
</dbReference>
<dbReference type="GeneID" id="19465879"/>
<evidence type="ECO:0000313" key="11">
    <source>
        <dbReference type="Proteomes" id="UP000016922"/>
    </source>
</evidence>
<dbReference type="EMBL" id="KE145357">
    <property type="protein sequence ID" value="EPE33813.1"/>
    <property type="molecule type" value="Genomic_DNA"/>
</dbReference>
<dbReference type="InterPro" id="IPR003663">
    <property type="entry name" value="Sugar/inositol_transpt"/>
</dbReference>
<evidence type="ECO:0000256" key="7">
    <source>
        <dbReference type="RuleBase" id="RU003346"/>
    </source>
</evidence>
<feature type="transmembrane region" description="Helical" evidence="8">
    <location>
        <begin position="62"/>
        <end position="84"/>
    </location>
</feature>
<dbReference type="PRINTS" id="PR00171">
    <property type="entry name" value="SUGRTRNSPORT"/>
</dbReference>
<comment type="subcellular location">
    <subcellularLocation>
        <location evidence="1">Membrane</location>
        <topology evidence="1">Multi-pass membrane protein</topology>
    </subcellularLocation>
</comment>
<dbReference type="AlphaFoldDB" id="S3E639"/>
<feature type="transmembrane region" description="Helical" evidence="8">
    <location>
        <begin position="9"/>
        <end position="27"/>
    </location>
</feature>
<dbReference type="FunFam" id="1.20.1250.20:FF:000090">
    <property type="entry name" value="MFS sugar transporter, putative"/>
    <property type="match status" value="1"/>
</dbReference>
<dbReference type="PANTHER" id="PTHR48022">
    <property type="entry name" value="PLASTIDIC GLUCOSE TRANSPORTER 4"/>
    <property type="match status" value="1"/>
</dbReference>
<feature type="transmembrane region" description="Helical" evidence="8">
    <location>
        <begin position="120"/>
        <end position="142"/>
    </location>
</feature>
<evidence type="ECO:0000256" key="3">
    <source>
        <dbReference type="ARBA" id="ARBA00022448"/>
    </source>
</evidence>
<keyword evidence="3 7" id="KW-0813">Transport</keyword>
<dbReference type="InterPro" id="IPR005828">
    <property type="entry name" value="MFS_sugar_transport-like"/>
</dbReference>
<dbReference type="KEGG" id="glz:GLAREA_06826"/>
<keyword evidence="6 8" id="KW-0472">Membrane</keyword>
<dbReference type="InterPro" id="IPR020846">
    <property type="entry name" value="MFS_dom"/>
</dbReference>
<dbReference type="InterPro" id="IPR050360">
    <property type="entry name" value="MFS_Sugar_Transporters"/>
</dbReference>
<dbReference type="RefSeq" id="XP_008078965.1">
    <property type="nucleotide sequence ID" value="XM_008080774.1"/>
</dbReference>
<feature type="transmembrane region" description="Helical" evidence="8">
    <location>
        <begin position="378"/>
        <end position="401"/>
    </location>
</feature>
<feature type="transmembrane region" description="Helical" evidence="8">
    <location>
        <begin position="192"/>
        <end position="209"/>
    </location>
</feature>
<dbReference type="Proteomes" id="UP000016922">
    <property type="component" value="Unassembled WGS sequence"/>
</dbReference>
<keyword evidence="5 8" id="KW-1133">Transmembrane helix</keyword>
<sequence length="520" mass="56737">MALLRGSKLSVAQIALVVAPAFVLFGYNQAGVGGLLSLPDWTKTFPEIDTTNTTGSEKSDNATLQGLVVATFVLGALVGALACMYIGNFLGRRKNIFLGGALSLVGEVLCTSSYGLAQFIVGRTIIGLGVGILSATVPVWQAECSSAAHRGKHVVLDGLFMTFGYTLESWVNLGASQIKSGPNISASWRFPLALPIALSIMLMACIFTMPESPRWLIQMGRVEEARSILSKLKDLPEDDPVINAEIDGIQYTLEETTVKKASMKDMFTMGPEKLFYRFCLCILLQFYQQMSGSNLISVYAPVIFQQNLGLDGQTSRILSGGTLTWKFLSSFVAFFTIDRFGRRPLFMFSGVGMGSCMLALAISTSFPNSNKSAGVASVFFVFMYNFFVPIGFLGANFLYCAEVAPVKLRVSMSAISTANHWLWNFVVVMATPVAIANIGNYYFILFCVISFCIPLSVYFFYPETMGQSLEQIDAVFRDNNNPLAIVAASKILSSGDPKKIYQEKKSESRVENVISGKEDV</sequence>
<feature type="transmembrane region" description="Helical" evidence="8">
    <location>
        <begin position="154"/>
        <end position="172"/>
    </location>
</feature>
<accession>S3E639</accession>
<feature type="transmembrane region" description="Helical" evidence="8">
    <location>
        <begin position="344"/>
        <end position="366"/>
    </location>
</feature>
<dbReference type="PROSITE" id="PS50850">
    <property type="entry name" value="MFS"/>
    <property type="match status" value="1"/>
</dbReference>
<proteinExistence type="inferred from homology"/>
<dbReference type="GO" id="GO:0005351">
    <property type="term" value="F:carbohydrate:proton symporter activity"/>
    <property type="evidence" value="ECO:0007669"/>
    <property type="project" value="TreeGrafter"/>
</dbReference>
<feature type="transmembrane region" description="Helical" evidence="8">
    <location>
        <begin position="96"/>
        <end position="114"/>
    </location>
</feature>
<protein>
    <submittedName>
        <fullName evidence="10">MFS general substrate transporter</fullName>
    </submittedName>
</protein>